<dbReference type="PROSITE" id="PS00134">
    <property type="entry name" value="TRYPSIN_HIS"/>
    <property type="match status" value="1"/>
</dbReference>
<dbReference type="EMBL" id="JAUCMV010000002">
    <property type="protein sequence ID" value="KAK0414557.1"/>
    <property type="molecule type" value="Genomic_DNA"/>
</dbReference>
<feature type="signal peptide" evidence="4">
    <location>
        <begin position="1"/>
        <end position="16"/>
    </location>
</feature>
<dbReference type="SMART" id="SM00020">
    <property type="entry name" value="Tryp_SPc"/>
    <property type="match status" value="1"/>
</dbReference>
<feature type="domain" description="Peptidase S1" evidence="5">
    <location>
        <begin position="35"/>
        <end position="274"/>
    </location>
</feature>
<comment type="caution">
    <text evidence="6">The sequence shown here is derived from an EMBL/GenBank/DDBJ whole genome shotgun (WGS) entry which is preliminary data.</text>
</comment>
<name>A0AA39LYT0_9BILA</name>
<dbReference type="GO" id="GO:0004252">
    <property type="term" value="F:serine-type endopeptidase activity"/>
    <property type="evidence" value="ECO:0007669"/>
    <property type="project" value="InterPro"/>
</dbReference>
<dbReference type="InterPro" id="IPR001254">
    <property type="entry name" value="Trypsin_dom"/>
</dbReference>
<protein>
    <recommendedName>
        <fullName evidence="5">Peptidase S1 domain-containing protein</fullName>
    </recommendedName>
</protein>
<comment type="similarity">
    <text evidence="2">Belongs to the peptidase S1 family. CLIP subfamily.</text>
</comment>
<keyword evidence="3" id="KW-0378">Hydrolase</keyword>
<accession>A0AA39LYT0</accession>
<dbReference type="Gene3D" id="2.40.10.10">
    <property type="entry name" value="Trypsin-like serine proteases"/>
    <property type="match status" value="1"/>
</dbReference>
<dbReference type="PROSITE" id="PS50240">
    <property type="entry name" value="TRYPSIN_DOM"/>
    <property type="match status" value="1"/>
</dbReference>
<dbReference type="PANTHER" id="PTHR24256">
    <property type="entry name" value="TRYPTASE-RELATED"/>
    <property type="match status" value="1"/>
</dbReference>
<dbReference type="SUPFAM" id="SSF50494">
    <property type="entry name" value="Trypsin-like serine proteases"/>
    <property type="match status" value="1"/>
</dbReference>
<dbReference type="InterPro" id="IPR018114">
    <property type="entry name" value="TRYPSIN_HIS"/>
</dbReference>
<proteinExistence type="inferred from homology"/>
<dbReference type="InterPro" id="IPR033116">
    <property type="entry name" value="TRYPSIN_SER"/>
</dbReference>
<organism evidence="6 7">
    <name type="scientific">Steinernema hermaphroditum</name>
    <dbReference type="NCBI Taxonomy" id="289476"/>
    <lineage>
        <taxon>Eukaryota</taxon>
        <taxon>Metazoa</taxon>
        <taxon>Ecdysozoa</taxon>
        <taxon>Nematoda</taxon>
        <taxon>Chromadorea</taxon>
        <taxon>Rhabditida</taxon>
        <taxon>Tylenchina</taxon>
        <taxon>Panagrolaimomorpha</taxon>
        <taxon>Strongyloidoidea</taxon>
        <taxon>Steinernematidae</taxon>
        <taxon>Steinernema</taxon>
    </lineage>
</organism>
<dbReference type="PROSITE" id="PS00135">
    <property type="entry name" value="TRYPSIN_SER"/>
    <property type="match status" value="1"/>
</dbReference>
<keyword evidence="3" id="KW-0720">Serine protease</keyword>
<dbReference type="AlphaFoldDB" id="A0AA39LYT0"/>
<keyword evidence="1" id="KW-1015">Disulfide bond</keyword>
<evidence type="ECO:0000256" key="1">
    <source>
        <dbReference type="ARBA" id="ARBA00023157"/>
    </source>
</evidence>
<gene>
    <name evidence="6" type="ORF">QR680_011494</name>
</gene>
<evidence type="ECO:0000259" key="5">
    <source>
        <dbReference type="PROSITE" id="PS50240"/>
    </source>
</evidence>
<reference evidence="6" key="1">
    <citation type="submission" date="2023-06" db="EMBL/GenBank/DDBJ databases">
        <title>Genomic analysis of the entomopathogenic nematode Steinernema hermaphroditum.</title>
        <authorList>
            <person name="Schwarz E.M."/>
            <person name="Heppert J.K."/>
            <person name="Baniya A."/>
            <person name="Schwartz H.T."/>
            <person name="Tan C.-H."/>
            <person name="Antoshechkin I."/>
            <person name="Sternberg P.W."/>
            <person name="Goodrich-Blair H."/>
            <person name="Dillman A.R."/>
        </authorList>
    </citation>
    <scope>NUCLEOTIDE SEQUENCE</scope>
    <source>
        <strain evidence="6">PS9179</strain>
        <tissue evidence="6">Whole animal</tissue>
    </source>
</reference>
<dbReference type="Pfam" id="PF00089">
    <property type="entry name" value="Trypsin"/>
    <property type="match status" value="1"/>
</dbReference>
<dbReference type="GO" id="GO:0006508">
    <property type="term" value="P:proteolysis"/>
    <property type="evidence" value="ECO:0007669"/>
    <property type="project" value="UniProtKB-KW"/>
</dbReference>
<dbReference type="PRINTS" id="PR00722">
    <property type="entry name" value="CHYMOTRYPSIN"/>
</dbReference>
<dbReference type="Proteomes" id="UP001175271">
    <property type="component" value="Unassembled WGS sequence"/>
</dbReference>
<dbReference type="InterPro" id="IPR043504">
    <property type="entry name" value="Peptidase_S1_PA_chymotrypsin"/>
</dbReference>
<dbReference type="InterPro" id="IPR001314">
    <property type="entry name" value="Peptidase_S1A"/>
</dbReference>
<feature type="chain" id="PRO_5041411005" description="Peptidase S1 domain-containing protein" evidence="4">
    <location>
        <begin position="17"/>
        <end position="280"/>
    </location>
</feature>
<dbReference type="InterPro" id="IPR009003">
    <property type="entry name" value="Peptidase_S1_PA"/>
</dbReference>
<evidence type="ECO:0000256" key="3">
    <source>
        <dbReference type="RuleBase" id="RU363034"/>
    </source>
</evidence>
<evidence type="ECO:0000256" key="2">
    <source>
        <dbReference type="ARBA" id="ARBA00024195"/>
    </source>
</evidence>
<keyword evidence="4" id="KW-0732">Signal</keyword>
<dbReference type="CDD" id="cd00190">
    <property type="entry name" value="Tryp_SPc"/>
    <property type="match status" value="1"/>
</dbReference>
<evidence type="ECO:0000256" key="4">
    <source>
        <dbReference type="SAM" id="SignalP"/>
    </source>
</evidence>
<evidence type="ECO:0000313" key="7">
    <source>
        <dbReference type="Proteomes" id="UP001175271"/>
    </source>
</evidence>
<evidence type="ECO:0000313" key="6">
    <source>
        <dbReference type="EMBL" id="KAK0414557.1"/>
    </source>
</evidence>
<keyword evidence="7" id="KW-1185">Reference proteome</keyword>
<sequence>MRHILPFLALLGLSLAAVPPRPFPAEPRHATSELIFGGHRAYKGQFPYFVYLYDIGCGGSLLTPKLVLTAAHCVDESRIGTKVVAGIDDDQNYEGVHGVQIRKIVSITPHKDYEATRTFSKHDDIAIVEVDQPFEINNYAQLITIKKNDTELQKLYWTTVTGFGPTDIVNNTLVYQQYLQFAYVPIVAHDECCKVWCVWGLWDKQLCGGAQRVGTGPGDSGGPMAVRDLDGKYYQIGLVSYGAGSSNGLLNQNKYPSVYTRTASYCDWIFENTNGAYRCS</sequence>
<keyword evidence="3" id="KW-0645">Protease</keyword>
<dbReference type="InterPro" id="IPR051487">
    <property type="entry name" value="Ser/Thr_Proteases_Immune/Dev"/>
</dbReference>